<evidence type="ECO:0000313" key="3">
    <source>
        <dbReference type="Proteomes" id="UP000789595"/>
    </source>
</evidence>
<comment type="caution">
    <text evidence="2">The sequence shown here is derived from an EMBL/GenBank/DDBJ whole genome shotgun (WGS) entry which is preliminary data.</text>
</comment>
<dbReference type="Proteomes" id="UP000789595">
    <property type="component" value="Unassembled WGS sequence"/>
</dbReference>
<feature type="region of interest" description="Disordered" evidence="1">
    <location>
        <begin position="380"/>
        <end position="400"/>
    </location>
</feature>
<protein>
    <submittedName>
        <fullName evidence="2">Uncharacterized protein</fullName>
    </submittedName>
</protein>
<accession>A0A8J2WTG2</accession>
<keyword evidence="3" id="KW-1185">Reference proteome</keyword>
<name>A0A8J2WTG2_9STRA</name>
<dbReference type="EMBL" id="CAKKNE010000006">
    <property type="protein sequence ID" value="CAH0380181.1"/>
    <property type="molecule type" value="Genomic_DNA"/>
</dbReference>
<dbReference type="AlphaFoldDB" id="A0A8J2WTG2"/>
<proteinExistence type="predicted"/>
<organism evidence="2 3">
    <name type="scientific">Pelagomonas calceolata</name>
    <dbReference type="NCBI Taxonomy" id="35677"/>
    <lineage>
        <taxon>Eukaryota</taxon>
        <taxon>Sar</taxon>
        <taxon>Stramenopiles</taxon>
        <taxon>Ochrophyta</taxon>
        <taxon>Pelagophyceae</taxon>
        <taxon>Pelagomonadales</taxon>
        <taxon>Pelagomonadaceae</taxon>
        <taxon>Pelagomonas</taxon>
    </lineage>
</organism>
<evidence type="ECO:0000313" key="2">
    <source>
        <dbReference type="EMBL" id="CAH0380181.1"/>
    </source>
</evidence>
<gene>
    <name evidence="2" type="ORF">PECAL_6P18230</name>
</gene>
<feature type="compositionally biased region" description="Acidic residues" evidence="1">
    <location>
        <begin position="381"/>
        <end position="392"/>
    </location>
</feature>
<evidence type="ECO:0000256" key="1">
    <source>
        <dbReference type="SAM" id="MobiDB-lite"/>
    </source>
</evidence>
<reference evidence="2" key="1">
    <citation type="submission" date="2021-11" db="EMBL/GenBank/DDBJ databases">
        <authorList>
            <consortium name="Genoscope - CEA"/>
            <person name="William W."/>
        </authorList>
    </citation>
    <scope>NUCLEOTIDE SEQUENCE</scope>
</reference>
<sequence length="436" mass="48113">MAPELPQAVWFQVFDYLRDARAFLQCEVVAKEHRDLLRDEKLGKKLWEARPIAYGARLFATGGPPHGGPPLGEWHRLRDWERICDGSQSYTTLDDLEVPDGGRQGVLEFACLDAIAVEQRSDGPIILAEVDRGVWRRLVEKCFDRAREEPRALAPRRFFDVRLTNELVRVATDMVEGWFNDVTENVVRLATHRDSATVTFRDIKALCAVTRDMTLIACSLASLSSAEQNFNFIISDRVVPELNSHGFVSDLGVAADRVMRRFVRKAGGFAYDGAAYRALCKILLIRLCDTLDRCALHCMSRENIDLKMVGGNPPSGSWSYWVPAAAGPPERRPVLTPVLEDLLQVATLGPERCGVADSYVTGRWYGDDVCSDDGSFHTDDCGDTSDDDDSSIGDESAPQSSVADRLASLASLRAAGALTEAEFARQALELGLSSGL</sequence>